<evidence type="ECO:0000313" key="2">
    <source>
        <dbReference type="EMBL" id="KAJ3565065.1"/>
    </source>
</evidence>
<comment type="caution">
    <text evidence="2">The sequence shown here is derived from an EMBL/GenBank/DDBJ whole genome shotgun (WGS) entry which is preliminary data.</text>
</comment>
<dbReference type="EMBL" id="JANPWZ010001534">
    <property type="protein sequence ID" value="KAJ3565065.1"/>
    <property type="molecule type" value="Genomic_DNA"/>
</dbReference>
<keyword evidence="3" id="KW-1185">Reference proteome</keyword>
<reference evidence="2" key="1">
    <citation type="submission" date="2022-07" db="EMBL/GenBank/DDBJ databases">
        <title>Genome Sequence of Xylaria arbuscula.</title>
        <authorList>
            <person name="Buettner E."/>
        </authorList>
    </citation>
    <scope>NUCLEOTIDE SEQUENCE</scope>
    <source>
        <strain evidence="2">VT107</strain>
    </source>
</reference>
<sequence length="520" mass="56974">MNPNFYAMAGTSASQNTPYELATGTSIGAHILGVEEKQLVTYACDHEIEPAVLPQWPQSPASRPPYREVMAIGNALDPNCQFRSEVLDDCAKARFYARMLELYVFDNRYHNGQVRCPLAACPKEYDNPLEMLQHLKHCKNFTDGKYWCPTCGRYESFRVRSGKRCSWDKDHLGRKFIQAGKCIFHGLGNNQPETQQTSVCPVCSAQFWDVSALGNNRDPITPAHQQVPSSPPMIRQDQSLEMRDDQRFYEADSTPPASELSGESSCESSPLEVWPGIGCMPPRSVSEFSVMSEMSTVSAGPSVNSITSGVSPSSFTHAEMPSVVRHLKSASIRKKVDRRTTGSYGGVGAHRHILSPHSAGLQTNVSTGNDLQTLDSVDNASVLGGVASSTLPSTFGQYTSSCTMPKLRLDTAQATFNLAQISGLPLQEDQQLYRSTTTRNHHIISVPQTVGNMERDETSLFDTFDSEAPVSEMQSNPPTPSPSLIADMSTPDSMSDGQYEAASEESSQDFQPISLEATSQ</sequence>
<protein>
    <submittedName>
        <fullName evidence="2">Uncharacterized protein</fullName>
    </submittedName>
</protein>
<dbReference type="Proteomes" id="UP001148614">
    <property type="component" value="Unassembled WGS sequence"/>
</dbReference>
<dbReference type="VEuPathDB" id="FungiDB:F4678DRAFT_476725"/>
<organism evidence="2 3">
    <name type="scientific">Xylaria arbuscula</name>
    <dbReference type="NCBI Taxonomy" id="114810"/>
    <lineage>
        <taxon>Eukaryota</taxon>
        <taxon>Fungi</taxon>
        <taxon>Dikarya</taxon>
        <taxon>Ascomycota</taxon>
        <taxon>Pezizomycotina</taxon>
        <taxon>Sordariomycetes</taxon>
        <taxon>Xylariomycetidae</taxon>
        <taxon>Xylariales</taxon>
        <taxon>Xylariaceae</taxon>
        <taxon>Xylaria</taxon>
    </lineage>
</organism>
<feature type="region of interest" description="Disordered" evidence="1">
    <location>
        <begin position="468"/>
        <end position="520"/>
    </location>
</feature>
<evidence type="ECO:0000313" key="3">
    <source>
        <dbReference type="Proteomes" id="UP001148614"/>
    </source>
</evidence>
<feature type="region of interest" description="Disordered" evidence="1">
    <location>
        <begin position="251"/>
        <end position="271"/>
    </location>
</feature>
<gene>
    <name evidence="2" type="ORF">NPX13_g7629</name>
</gene>
<evidence type="ECO:0000256" key="1">
    <source>
        <dbReference type="SAM" id="MobiDB-lite"/>
    </source>
</evidence>
<dbReference type="AlphaFoldDB" id="A0A9W8NAB3"/>
<name>A0A9W8NAB3_9PEZI</name>
<feature type="compositionally biased region" description="Low complexity" evidence="1">
    <location>
        <begin position="258"/>
        <end position="271"/>
    </location>
</feature>
<feature type="compositionally biased region" description="Polar residues" evidence="1">
    <location>
        <begin position="508"/>
        <end position="520"/>
    </location>
</feature>
<proteinExistence type="predicted"/>
<accession>A0A9W8NAB3</accession>